<gene>
    <name evidence="2" type="ORF">SAMN04487987_101509</name>
</gene>
<evidence type="ECO:0000313" key="2">
    <source>
        <dbReference type="EMBL" id="SFC88466.1"/>
    </source>
</evidence>
<dbReference type="InterPro" id="IPR011335">
    <property type="entry name" value="Restrct_endonuc-II-like"/>
</dbReference>
<name>A0A1I1MTJ3_9FLAO</name>
<keyword evidence="2" id="KW-0255">Endonuclease</keyword>
<dbReference type="Pfam" id="PF14511">
    <property type="entry name" value="RE_EcoO109I"/>
    <property type="match status" value="1"/>
</dbReference>
<dbReference type="GO" id="GO:0004519">
    <property type="term" value="F:endonuclease activity"/>
    <property type="evidence" value="ECO:0007669"/>
    <property type="project" value="UniProtKB-KW"/>
</dbReference>
<dbReference type="SUPFAM" id="SSF52980">
    <property type="entry name" value="Restriction endonuclease-like"/>
    <property type="match status" value="1"/>
</dbReference>
<dbReference type="AlphaFoldDB" id="A0A1I1MTJ3"/>
<reference evidence="3" key="1">
    <citation type="submission" date="2016-10" db="EMBL/GenBank/DDBJ databases">
        <authorList>
            <person name="Varghese N."/>
            <person name="Submissions S."/>
        </authorList>
    </citation>
    <scope>NUCLEOTIDE SEQUENCE [LARGE SCALE GENOMIC DNA]</scope>
    <source>
        <strain evidence="3">DSM 25730</strain>
    </source>
</reference>
<keyword evidence="3" id="KW-1185">Reference proteome</keyword>
<dbReference type="EMBL" id="FOMI01000001">
    <property type="protein sequence ID" value="SFC88466.1"/>
    <property type="molecule type" value="Genomic_DNA"/>
</dbReference>
<protein>
    <submittedName>
        <fullName evidence="2">Type II restriction endonuclease EcoO109I</fullName>
    </submittedName>
</protein>
<dbReference type="STRING" id="870482.SAMN04487987_101509"/>
<dbReference type="RefSeq" id="WP_092848601.1">
    <property type="nucleotide sequence ID" value="NZ_FOMI01000001.1"/>
</dbReference>
<keyword evidence="2" id="KW-0540">Nuclease</keyword>
<feature type="domain" description="Type II restriction endonuclease EcoO109IR" evidence="1">
    <location>
        <begin position="70"/>
        <end position="204"/>
    </location>
</feature>
<organism evidence="2 3">
    <name type="scientific">Algibacter pectinivorans</name>
    <dbReference type="NCBI Taxonomy" id="870482"/>
    <lineage>
        <taxon>Bacteria</taxon>
        <taxon>Pseudomonadati</taxon>
        <taxon>Bacteroidota</taxon>
        <taxon>Flavobacteriia</taxon>
        <taxon>Flavobacteriales</taxon>
        <taxon>Flavobacteriaceae</taxon>
        <taxon>Algibacter</taxon>
    </lineage>
</organism>
<evidence type="ECO:0000313" key="3">
    <source>
        <dbReference type="Proteomes" id="UP000199439"/>
    </source>
</evidence>
<evidence type="ECO:0000259" key="1">
    <source>
        <dbReference type="Pfam" id="PF14511"/>
    </source>
</evidence>
<keyword evidence="2" id="KW-0378">Hydrolase</keyword>
<accession>A0A1I1MTJ3</accession>
<dbReference type="Proteomes" id="UP000199439">
    <property type="component" value="Unassembled WGS sequence"/>
</dbReference>
<dbReference type="InterPro" id="IPR032793">
    <property type="entry name" value="RE_EcoO109IR"/>
</dbReference>
<proteinExistence type="predicted"/>
<sequence length="236" mass="27347">MNENELLQIITEYFKEKIFENHKINALKTHSKLKSYKINPIIVKYLSKILEDNFTPLGIAKALYYPRILGTSINTSFGTRIQNMFVELNLANGSLIKGMDIEFIDKVDNRKKWCQLKSGPNTINSEDVNPLLKKFTTVTNLARTNSLNMNNSDLILGVLYGEESQLSQHYKKIDTQFPVIIGKEFWYRITGFDNFYDKLVSNLDLMILNLDTEDFFKQGYIALSREIEASNLFDFK</sequence>
<dbReference type="CDD" id="cd22346">
    <property type="entry name" value="PDDEXK_nuclease"/>
    <property type="match status" value="1"/>
</dbReference>
<dbReference type="OrthoDB" id="449755at2"/>